<organism evidence="4 5">
    <name type="scientific">Vagococcus fluvialis bH819</name>
    <dbReference type="NCBI Taxonomy" id="1255619"/>
    <lineage>
        <taxon>Bacteria</taxon>
        <taxon>Bacillati</taxon>
        <taxon>Bacillota</taxon>
        <taxon>Bacilli</taxon>
        <taxon>Lactobacillales</taxon>
        <taxon>Enterococcaceae</taxon>
        <taxon>Vagococcus</taxon>
    </lineage>
</organism>
<dbReference type="InterPro" id="IPR001733">
    <property type="entry name" value="Peptidase_S26B"/>
</dbReference>
<keyword evidence="3" id="KW-0812">Transmembrane</keyword>
<evidence type="ECO:0000256" key="2">
    <source>
        <dbReference type="SAM" id="MobiDB-lite"/>
    </source>
</evidence>
<dbReference type="CDD" id="cd06530">
    <property type="entry name" value="S26_SPase_I"/>
    <property type="match status" value="1"/>
</dbReference>
<feature type="transmembrane region" description="Helical" evidence="3">
    <location>
        <begin position="216"/>
        <end position="239"/>
    </location>
</feature>
<dbReference type="PANTHER" id="PTHR10806:SF6">
    <property type="entry name" value="SIGNAL PEPTIDASE COMPLEX CATALYTIC SUBUNIT SEC11"/>
    <property type="match status" value="1"/>
</dbReference>
<dbReference type="EC" id="3.4.21.89" evidence="1"/>
<dbReference type="AlphaFoldDB" id="A0A1X6WLV1"/>
<gene>
    <name evidence="4" type="ORF">FM121_03955</name>
</gene>
<feature type="compositionally biased region" description="Basic residues" evidence="2">
    <location>
        <begin position="18"/>
        <end position="53"/>
    </location>
</feature>
<feature type="transmembrane region" description="Helical" evidence="3">
    <location>
        <begin position="63"/>
        <end position="86"/>
    </location>
</feature>
<keyword evidence="3" id="KW-0472">Membrane</keyword>
<sequence length="252" mass="29114">MPQVEKRNKNIINENQTQRKKNTNQKKSKRRKTANQKQDKRKKRKHTVSHNKMKSKKRKILQICWNIFFYLIMFFILISAILMAALQRQEKSLNGYRMFGVLTDSMVSPDNSIQEGGFRSGDILITKEVPPESIKIGDVITYKTSANPINKETNLLTHRVVKIQDHLEEEKGIFITTRGDANKSDDMPINASTVVGKGVFVIPKLGGLIKFIKENWLVSLVFILSFVGFVWVVRAYVFLPQAKSKRHRKKIQ</sequence>
<keyword evidence="3" id="KW-1133">Transmembrane helix</keyword>
<dbReference type="GO" id="GO:0006465">
    <property type="term" value="P:signal peptide processing"/>
    <property type="evidence" value="ECO:0007669"/>
    <property type="project" value="UniProtKB-UniRule"/>
</dbReference>
<name>A0A1X6WLV1_9ENTE</name>
<dbReference type="EMBL" id="FWFD01000007">
    <property type="protein sequence ID" value="SLM85228.1"/>
    <property type="molecule type" value="Genomic_DNA"/>
</dbReference>
<accession>A0A1X6WLV1</accession>
<dbReference type="GO" id="GO:0016020">
    <property type="term" value="C:membrane"/>
    <property type="evidence" value="ECO:0007669"/>
    <property type="project" value="UniProtKB-UniRule"/>
</dbReference>
<keyword evidence="5" id="KW-1185">Reference proteome</keyword>
<dbReference type="GO" id="GO:0004252">
    <property type="term" value="F:serine-type endopeptidase activity"/>
    <property type="evidence" value="ECO:0007669"/>
    <property type="project" value="UniProtKB-UniRule"/>
</dbReference>
<protein>
    <recommendedName>
        <fullName evidence="1">Signal peptidase I</fullName>
        <ecNumber evidence="1">3.4.21.89</ecNumber>
    </recommendedName>
</protein>
<dbReference type="Proteomes" id="UP000195918">
    <property type="component" value="Unassembled WGS sequence"/>
</dbReference>
<dbReference type="NCBIfam" id="TIGR02228">
    <property type="entry name" value="sigpep_I_arch"/>
    <property type="match status" value="1"/>
</dbReference>
<feature type="region of interest" description="Disordered" evidence="2">
    <location>
        <begin position="1"/>
        <end position="53"/>
    </location>
</feature>
<dbReference type="PANTHER" id="PTHR10806">
    <property type="entry name" value="SIGNAL PEPTIDASE COMPLEX CATALYTIC SUBUNIT SEC11"/>
    <property type="match status" value="1"/>
</dbReference>
<dbReference type="GO" id="GO:0009003">
    <property type="term" value="F:signal peptidase activity"/>
    <property type="evidence" value="ECO:0007669"/>
    <property type="project" value="UniProtKB-EC"/>
</dbReference>
<dbReference type="RefSeq" id="WP_086950860.1">
    <property type="nucleotide sequence ID" value="NZ_FWFD01000007.1"/>
</dbReference>
<reference evidence="5" key="1">
    <citation type="submission" date="2017-02" db="EMBL/GenBank/DDBJ databases">
        <authorList>
            <person name="Dridi B."/>
        </authorList>
    </citation>
    <scope>NUCLEOTIDE SEQUENCE [LARGE SCALE GENOMIC DNA]</scope>
    <source>
        <strain evidence="5">bH819</strain>
    </source>
</reference>
<evidence type="ECO:0000313" key="5">
    <source>
        <dbReference type="Proteomes" id="UP000195918"/>
    </source>
</evidence>
<evidence type="ECO:0000313" key="4">
    <source>
        <dbReference type="EMBL" id="SLM85228.1"/>
    </source>
</evidence>
<dbReference type="InterPro" id="IPR019533">
    <property type="entry name" value="Peptidase_S26"/>
</dbReference>
<evidence type="ECO:0000256" key="1">
    <source>
        <dbReference type="NCBIfam" id="TIGR02228"/>
    </source>
</evidence>
<proteinExistence type="predicted"/>
<keyword evidence="4" id="KW-0378">Hydrolase</keyword>
<evidence type="ECO:0000256" key="3">
    <source>
        <dbReference type="SAM" id="Phobius"/>
    </source>
</evidence>
<dbReference type="OrthoDB" id="1648066at2"/>